<proteinExistence type="predicted"/>
<dbReference type="EMBL" id="JWZT01005350">
    <property type="protein sequence ID" value="KII61277.1"/>
    <property type="molecule type" value="Genomic_DNA"/>
</dbReference>
<gene>
    <name evidence="1" type="ORF">RF11_12528</name>
</gene>
<comment type="caution">
    <text evidence="1">The sequence shown here is derived from an EMBL/GenBank/DDBJ whole genome shotgun (WGS) entry which is preliminary data.</text>
</comment>
<keyword evidence="2" id="KW-1185">Reference proteome</keyword>
<sequence length="178" mass="20612">MNTVATENLSRTDQWSVDQPLLWLLLVEISVSNNGSFNCVIIKLMAKQYYFLKGAPIEQLDIHISCLGNTDINQWSTNFNGYINFSEHTDKINIGADELKRSIRHFREDHSLELDPATSITTVRYQLRNPDLLSYFPEIADSFLHRKPPRTRQTVNATMLACPALKKYQQLQDRERLI</sequence>
<evidence type="ECO:0000313" key="2">
    <source>
        <dbReference type="Proteomes" id="UP000031668"/>
    </source>
</evidence>
<evidence type="ECO:0000313" key="1">
    <source>
        <dbReference type="EMBL" id="KII61277.1"/>
    </source>
</evidence>
<dbReference type="Proteomes" id="UP000031668">
    <property type="component" value="Unassembled WGS sequence"/>
</dbReference>
<name>A0A0C2IWM0_THEKT</name>
<reference evidence="1 2" key="1">
    <citation type="journal article" date="2014" name="Genome Biol. Evol.">
        <title>The genome of the myxosporean Thelohanellus kitauei shows adaptations to nutrient acquisition within its fish host.</title>
        <authorList>
            <person name="Yang Y."/>
            <person name="Xiong J."/>
            <person name="Zhou Z."/>
            <person name="Huo F."/>
            <person name="Miao W."/>
            <person name="Ran C."/>
            <person name="Liu Y."/>
            <person name="Zhang J."/>
            <person name="Feng J."/>
            <person name="Wang M."/>
            <person name="Wang M."/>
            <person name="Wang L."/>
            <person name="Yao B."/>
        </authorList>
    </citation>
    <scope>NUCLEOTIDE SEQUENCE [LARGE SCALE GENOMIC DNA]</scope>
    <source>
        <strain evidence="1">Wuqing</strain>
    </source>
</reference>
<accession>A0A0C2IWM0</accession>
<protein>
    <submittedName>
        <fullName evidence="1">Uncharacterized protein</fullName>
    </submittedName>
</protein>
<dbReference type="AlphaFoldDB" id="A0A0C2IWM0"/>
<organism evidence="1 2">
    <name type="scientific">Thelohanellus kitauei</name>
    <name type="common">Myxosporean</name>
    <dbReference type="NCBI Taxonomy" id="669202"/>
    <lineage>
        <taxon>Eukaryota</taxon>
        <taxon>Metazoa</taxon>
        <taxon>Cnidaria</taxon>
        <taxon>Myxozoa</taxon>
        <taxon>Myxosporea</taxon>
        <taxon>Bivalvulida</taxon>
        <taxon>Platysporina</taxon>
        <taxon>Myxobolidae</taxon>
        <taxon>Thelohanellus</taxon>
    </lineage>
</organism>